<dbReference type="EMBL" id="CP042467">
    <property type="protein sequence ID" value="QED26029.1"/>
    <property type="molecule type" value="Genomic_DNA"/>
</dbReference>
<protein>
    <submittedName>
        <fullName evidence="2">Uncharacterized protein</fullName>
    </submittedName>
</protein>
<keyword evidence="3" id="KW-1185">Reference proteome</keyword>
<organism evidence="2 3">
    <name type="scientific">Microvenator marinus</name>
    <dbReference type="NCBI Taxonomy" id="2600177"/>
    <lineage>
        <taxon>Bacteria</taxon>
        <taxon>Deltaproteobacteria</taxon>
        <taxon>Bradymonadales</taxon>
        <taxon>Microvenatoraceae</taxon>
        <taxon>Microvenator</taxon>
    </lineage>
</organism>
<sequence length="401" mass="43762">MREKLEAVLNAHSLTLQAVDPPEAHGGEWFSFLTVFKTRGFLRALASWDEDEFQFFLHFAQPSFSESQGESLTTALEERFTGTWRSFAYDGAFAIVGRIGLDAPLEILVASLVQLSESIEVEGSLHSALVSTNAEPSPEPTSESTPVTPPEKEVEEAPEVASAFESIGDDAPTPGAVSTESDIEAYVHADHLEVKAKPHPGATNIWSSVRRLLRGMLDVDLELVETRHDFLQFKVIPVALGGPKLTPEELKPRVLELLKTSSDSPLKAEDFLQLTSDAEVTEPSKIGSSGPASTGVVFDLRRPDEALKRGDFEDPRLREPESQAALVDVVLRHPGYSDRRVGQVLSILLSIEYHVALQLMSNSPCVIASGVARDRGDTLKRMVENAGGRVLLTDPGRFPTT</sequence>
<feature type="region of interest" description="Disordered" evidence="1">
    <location>
        <begin position="130"/>
        <end position="154"/>
    </location>
</feature>
<evidence type="ECO:0000313" key="3">
    <source>
        <dbReference type="Proteomes" id="UP000321595"/>
    </source>
</evidence>
<evidence type="ECO:0000256" key="1">
    <source>
        <dbReference type="SAM" id="MobiDB-lite"/>
    </source>
</evidence>
<dbReference type="OrthoDB" id="5492864at2"/>
<proteinExistence type="predicted"/>
<dbReference type="RefSeq" id="WP_146957117.1">
    <property type="nucleotide sequence ID" value="NZ_CP042467.1"/>
</dbReference>
<name>A0A5B8XRM8_9DELT</name>
<gene>
    <name evidence="2" type="ORF">FRD01_01880</name>
</gene>
<dbReference type="AlphaFoldDB" id="A0A5B8XRM8"/>
<dbReference type="Proteomes" id="UP000321595">
    <property type="component" value="Chromosome"/>
</dbReference>
<reference evidence="2 3" key="1">
    <citation type="submission" date="2019-08" db="EMBL/GenBank/DDBJ databases">
        <authorList>
            <person name="Liang Q."/>
        </authorList>
    </citation>
    <scope>NUCLEOTIDE SEQUENCE [LARGE SCALE GENOMIC DNA]</scope>
    <source>
        <strain evidence="2 3">V1718</strain>
    </source>
</reference>
<evidence type="ECO:0000313" key="2">
    <source>
        <dbReference type="EMBL" id="QED26029.1"/>
    </source>
</evidence>
<dbReference type="KEGG" id="bbae:FRD01_01880"/>
<accession>A0A5B8XRM8</accession>